<dbReference type="InterPro" id="IPR041479">
    <property type="entry name" value="TetR_CgmR_C"/>
</dbReference>
<dbReference type="GO" id="GO:0000976">
    <property type="term" value="F:transcription cis-regulatory region binding"/>
    <property type="evidence" value="ECO:0007669"/>
    <property type="project" value="TreeGrafter"/>
</dbReference>
<comment type="caution">
    <text evidence="4">The sequence shown here is derived from an EMBL/GenBank/DDBJ whole genome shotgun (WGS) entry which is preliminary data.</text>
</comment>
<dbReference type="RefSeq" id="WP_183854113.1">
    <property type="nucleotide sequence ID" value="NZ_JACHOO010000003.1"/>
</dbReference>
<dbReference type="PRINTS" id="PR00455">
    <property type="entry name" value="HTHTETR"/>
</dbReference>
<protein>
    <submittedName>
        <fullName evidence="4">AcrR family transcriptional regulator</fullName>
    </submittedName>
</protein>
<evidence type="ECO:0000256" key="1">
    <source>
        <dbReference type="ARBA" id="ARBA00023125"/>
    </source>
</evidence>
<evidence type="ECO:0000256" key="2">
    <source>
        <dbReference type="PROSITE-ProRule" id="PRU00335"/>
    </source>
</evidence>
<dbReference type="EMBL" id="JACHOO010000003">
    <property type="protein sequence ID" value="MBB5752373.1"/>
    <property type="molecule type" value="Genomic_DNA"/>
</dbReference>
<accession>A0A7W9CVJ6</accession>
<dbReference type="PANTHER" id="PTHR30055">
    <property type="entry name" value="HTH-TYPE TRANSCRIPTIONAL REGULATOR RUTR"/>
    <property type="match status" value="1"/>
</dbReference>
<sequence>MTETAARRGRPSARQRILEAAEAVAQQVGPAHLSLDAVAERAGVSKGGLLYHFPSKQALIVAVIEQHIHEIECARERAEAEQPPSSCPVATGHIDAFAQKLCSNADGVPPGILAALAETPALLEPFRDFNRRFVERLDRSKPNWETAMIAFYVVEGMKALQIFGADPLDLDSRRSVLDAMRRLVGEEDRPAAAE</sequence>
<keyword evidence="5" id="KW-1185">Reference proteome</keyword>
<dbReference type="Pfam" id="PF17937">
    <property type="entry name" value="TetR_C_28"/>
    <property type="match status" value="1"/>
</dbReference>
<dbReference type="InterPro" id="IPR009057">
    <property type="entry name" value="Homeodomain-like_sf"/>
</dbReference>
<keyword evidence="1 2" id="KW-0238">DNA-binding</keyword>
<dbReference type="InterPro" id="IPR001647">
    <property type="entry name" value="HTH_TetR"/>
</dbReference>
<dbReference type="Proteomes" id="UP000523821">
    <property type="component" value="Unassembled WGS sequence"/>
</dbReference>
<evidence type="ECO:0000313" key="5">
    <source>
        <dbReference type="Proteomes" id="UP000523821"/>
    </source>
</evidence>
<organism evidence="4 5">
    <name type="scientific">Prosthecomicrobium pneumaticum</name>
    <dbReference type="NCBI Taxonomy" id="81895"/>
    <lineage>
        <taxon>Bacteria</taxon>
        <taxon>Pseudomonadati</taxon>
        <taxon>Pseudomonadota</taxon>
        <taxon>Alphaproteobacteria</taxon>
        <taxon>Hyphomicrobiales</taxon>
        <taxon>Kaistiaceae</taxon>
        <taxon>Prosthecomicrobium</taxon>
    </lineage>
</organism>
<dbReference type="PANTHER" id="PTHR30055:SF148">
    <property type="entry name" value="TETR-FAMILY TRANSCRIPTIONAL REGULATOR"/>
    <property type="match status" value="1"/>
</dbReference>
<feature type="domain" description="HTH tetR-type" evidence="3">
    <location>
        <begin position="11"/>
        <end position="71"/>
    </location>
</feature>
<dbReference type="AlphaFoldDB" id="A0A7W9CVJ6"/>
<name>A0A7W9CVJ6_9HYPH</name>
<dbReference type="GO" id="GO:0003700">
    <property type="term" value="F:DNA-binding transcription factor activity"/>
    <property type="evidence" value="ECO:0007669"/>
    <property type="project" value="TreeGrafter"/>
</dbReference>
<evidence type="ECO:0000313" key="4">
    <source>
        <dbReference type="EMBL" id="MBB5752373.1"/>
    </source>
</evidence>
<gene>
    <name evidence="4" type="ORF">GGQ63_001427</name>
</gene>
<dbReference type="Gene3D" id="1.10.357.10">
    <property type="entry name" value="Tetracycline Repressor, domain 2"/>
    <property type="match status" value="1"/>
</dbReference>
<proteinExistence type="predicted"/>
<dbReference type="SUPFAM" id="SSF46689">
    <property type="entry name" value="Homeodomain-like"/>
    <property type="match status" value="1"/>
</dbReference>
<dbReference type="InterPro" id="IPR050109">
    <property type="entry name" value="HTH-type_TetR-like_transc_reg"/>
</dbReference>
<reference evidence="4 5" key="1">
    <citation type="submission" date="2020-08" db="EMBL/GenBank/DDBJ databases">
        <title>Genomic Encyclopedia of Type Strains, Phase IV (KMG-IV): sequencing the most valuable type-strain genomes for metagenomic binning, comparative biology and taxonomic classification.</title>
        <authorList>
            <person name="Goeker M."/>
        </authorList>
    </citation>
    <scope>NUCLEOTIDE SEQUENCE [LARGE SCALE GENOMIC DNA]</scope>
    <source>
        <strain evidence="4 5">DSM 16268</strain>
    </source>
</reference>
<feature type="DNA-binding region" description="H-T-H motif" evidence="2">
    <location>
        <begin position="34"/>
        <end position="53"/>
    </location>
</feature>
<dbReference type="Pfam" id="PF00440">
    <property type="entry name" value="TetR_N"/>
    <property type="match status" value="1"/>
</dbReference>
<evidence type="ECO:0000259" key="3">
    <source>
        <dbReference type="PROSITE" id="PS50977"/>
    </source>
</evidence>
<dbReference type="PROSITE" id="PS50977">
    <property type="entry name" value="HTH_TETR_2"/>
    <property type="match status" value="1"/>
</dbReference>